<proteinExistence type="predicted"/>
<evidence type="ECO:0000256" key="2">
    <source>
        <dbReference type="ARBA" id="ARBA00023125"/>
    </source>
</evidence>
<evidence type="ECO:0000313" key="5">
    <source>
        <dbReference type="EMBL" id="MFL4468864.1"/>
    </source>
</evidence>
<dbReference type="Pfam" id="PF13560">
    <property type="entry name" value="HTH_31"/>
    <property type="match status" value="1"/>
</dbReference>
<dbReference type="Proteomes" id="UP001627408">
    <property type="component" value="Unassembled WGS sequence"/>
</dbReference>
<feature type="domain" description="HTH cro/C1-type" evidence="4">
    <location>
        <begin position="1"/>
        <end position="54"/>
    </location>
</feature>
<keyword evidence="6" id="KW-1185">Reference proteome</keyword>
<dbReference type="PANTHER" id="PTHR36511">
    <property type="entry name" value="MERR FAMILY BACTERIAL REGULATORY PROTEIN"/>
    <property type="match status" value="1"/>
</dbReference>
<comment type="caution">
    <text evidence="5">The sequence shown here is derived from an EMBL/GenBank/DDBJ whole genome shotgun (WGS) entry which is preliminary data.</text>
</comment>
<protein>
    <submittedName>
        <fullName evidence="5">Helix-turn-helix domain-containing protein</fullName>
    </submittedName>
</protein>
<dbReference type="EMBL" id="JBHDIY010000002">
    <property type="protein sequence ID" value="MFL4468864.1"/>
    <property type="molecule type" value="Genomic_DNA"/>
</dbReference>
<evidence type="ECO:0000256" key="1">
    <source>
        <dbReference type="ARBA" id="ARBA00023015"/>
    </source>
</evidence>
<dbReference type="RefSeq" id="WP_407590607.1">
    <property type="nucleotide sequence ID" value="NZ_JBHDIY010000002.1"/>
</dbReference>
<dbReference type="InterPro" id="IPR001387">
    <property type="entry name" value="Cro/C1-type_HTH"/>
</dbReference>
<keyword evidence="1" id="KW-0805">Transcription regulation</keyword>
<dbReference type="InterPro" id="IPR010982">
    <property type="entry name" value="Lambda_DNA-bd_dom_sf"/>
</dbReference>
<dbReference type="InterPro" id="IPR052359">
    <property type="entry name" value="HTH-type_reg/antitoxin"/>
</dbReference>
<dbReference type="PROSITE" id="PS50943">
    <property type="entry name" value="HTH_CROC1"/>
    <property type="match status" value="1"/>
</dbReference>
<gene>
    <name evidence="5" type="ORF">ACERZ8_02885</name>
</gene>
<evidence type="ECO:0000313" key="6">
    <source>
        <dbReference type="Proteomes" id="UP001627408"/>
    </source>
</evidence>
<dbReference type="SMART" id="SM00530">
    <property type="entry name" value="HTH_XRE"/>
    <property type="match status" value="1"/>
</dbReference>
<evidence type="ECO:0000256" key="3">
    <source>
        <dbReference type="ARBA" id="ARBA00023163"/>
    </source>
</evidence>
<dbReference type="Gene3D" id="1.10.260.40">
    <property type="entry name" value="lambda repressor-like DNA-binding domains"/>
    <property type="match status" value="1"/>
</dbReference>
<dbReference type="PANTHER" id="PTHR36511:SF4">
    <property type="entry name" value="ANTITOXIN MQSA"/>
    <property type="match status" value="1"/>
</dbReference>
<reference evidence="5 6" key="1">
    <citation type="submission" date="2024-08" db="EMBL/GenBank/DDBJ databases">
        <title>Tateyamaria sp. nov., isolated from marine algae.</title>
        <authorList>
            <person name="Choi B.J."/>
            <person name="Kim J.M."/>
            <person name="Lee J.K."/>
            <person name="Choi D.G."/>
            <person name="Bayburt H."/>
            <person name="Baek J.H."/>
            <person name="Han D.M."/>
            <person name="Jeon C.O."/>
        </authorList>
    </citation>
    <scope>NUCLEOTIDE SEQUENCE [LARGE SCALE GENOMIC DNA]</scope>
    <source>
        <strain evidence="5 6">KMU-156</strain>
    </source>
</reference>
<dbReference type="SUPFAM" id="SSF47413">
    <property type="entry name" value="lambda repressor-like DNA-binding domains"/>
    <property type="match status" value="1"/>
</dbReference>
<keyword evidence="3" id="KW-0804">Transcription</keyword>
<keyword evidence="2" id="KW-0238">DNA-binding</keyword>
<sequence length="60" mass="6676">MRAIREKLGISQAEFAIRFGFSLSSLRNWEQGRRFPDGPARTLLKVIDADPKAVESALTG</sequence>
<organism evidence="5 6">
    <name type="scientific">Tateyamaria armeniaca</name>
    <dbReference type="NCBI Taxonomy" id="2518930"/>
    <lineage>
        <taxon>Bacteria</taxon>
        <taxon>Pseudomonadati</taxon>
        <taxon>Pseudomonadota</taxon>
        <taxon>Alphaproteobacteria</taxon>
        <taxon>Rhodobacterales</taxon>
        <taxon>Roseobacteraceae</taxon>
        <taxon>Tateyamaria</taxon>
    </lineage>
</organism>
<name>A0ABW8UT77_9RHOB</name>
<dbReference type="CDD" id="cd00093">
    <property type="entry name" value="HTH_XRE"/>
    <property type="match status" value="1"/>
</dbReference>
<accession>A0ABW8UT77</accession>
<evidence type="ECO:0000259" key="4">
    <source>
        <dbReference type="PROSITE" id="PS50943"/>
    </source>
</evidence>